<evidence type="ECO:0000313" key="2">
    <source>
        <dbReference type="Proteomes" id="UP000595362"/>
    </source>
</evidence>
<sequence>MARYLSENEQLSLNLEVGLLCNRRGEVCIAFDDPVYVHADAIFVDPQDHTLHAIIFQTPYLIAHISDGMLAAFTSSREALLAAVQPDGQVFELVAPIIVGHA</sequence>
<reference evidence="1 2" key="1">
    <citation type="submission" date="2020-07" db="EMBL/GenBank/DDBJ databases">
        <title>Huge and variable diversity of episymbiotic CPR bacteria and DPANN archaea in groundwater ecosystems.</title>
        <authorList>
            <person name="He C.Y."/>
            <person name="Keren R."/>
            <person name="Whittaker M."/>
            <person name="Farag I.F."/>
            <person name="Doudna J."/>
            <person name="Cate J.H.D."/>
            <person name="Banfield J.F."/>
        </authorList>
    </citation>
    <scope>NUCLEOTIDE SEQUENCE [LARGE SCALE GENOMIC DNA]</scope>
    <source>
        <strain evidence="1">NC_groundwater_70_Ag_B-0.1um_54_66</strain>
    </source>
</reference>
<name>A0A7T5R190_9BACT</name>
<proteinExistence type="predicted"/>
<gene>
    <name evidence="1" type="ORF">HYS17_09160</name>
</gene>
<organism evidence="1 2">
    <name type="scientific">Micavibrio aeruginosavorus</name>
    <dbReference type="NCBI Taxonomy" id="349221"/>
    <lineage>
        <taxon>Bacteria</taxon>
        <taxon>Pseudomonadati</taxon>
        <taxon>Bdellovibrionota</taxon>
        <taxon>Bdellovibrionia</taxon>
        <taxon>Bdellovibrionales</taxon>
        <taxon>Pseudobdellovibrionaceae</taxon>
        <taxon>Micavibrio</taxon>
    </lineage>
</organism>
<dbReference type="Proteomes" id="UP000595362">
    <property type="component" value="Chromosome"/>
</dbReference>
<accession>A0A7T5R190</accession>
<dbReference type="AlphaFoldDB" id="A0A7T5R190"/>
<protein>
    <submittedName>
        <fullName evidence="1">Uncharacterized protein</fullName>
    </submittedName>
</protein>
<dbReference type="EMBL" id="CP066681">
    <property type="protein sequence ID" value="QQG35677.1"/>
    <property type="molecule type" value="Genomic_DNA"/>
</dbReference>
<evidence type="ECO:0000313" key="1">
    <source>
        <dbReference type="EMBL" id="QQG35677.1"/>
    </source>
</evidence>